<dbReference type="SUPFAM" id="SSF52833">
    <property type="entry name" value="Thioredoxin-like"/>
    <property type="match status" value="1"/>
</dbReference>
<evidence type="ECO:0000256" key="1">
    <source>
        <dbReference type="ARBA" id="ARBA00023284"/>
    </source>
</evidence>
<evidence type="ECO:0000313" key="3">
    <source>
        <dbReference type="Proteomes" id="UP001204798"/>
    </source>
</evidence>
<dbReference type="NCBIfam" id="TIGR02174">
    <property type="entry name" value="CXXU_selWTH"/>
    <property type="match status" value="1"/>
</dbReference>
<dbReference type="Gene3D" id="3.40.30.10">
    <property type="entry name" value="Glutaredoxin"/>
    <property type="match status" value="1"/>
</dbReference>
<dbReference type="Proteomes" id="UP001204798">
    <property type="component" value="Unassembled WGS sequence"/>
</dbReference>
<gene>
    <name evidence="2" type="ORF">M2350_000715</name>
</gene>
<reference evidence="2 3" key="1">
    <citation type="submission" date="2022-08" db="EMBL/GenBank/DDBJ databases">
        <title>Bacterial and archaeal communities from various locations to study Microbial Dark Matter (Phase II).</title>
        <authorList>
            <person name="Stepanauskas R."/>
        </authorList>
    </citation>
    <scope>NUCLEOTIDE SEQUENCE [LARGE SCALE GENOMIC DNA]</scope>
    <source>
        <strain evidence="2 3">PD1</strain>
    </source>
</reference>
<protein>
    <submittedName>
        <fullName evidence="2">SelT/selW/selH-like putative selenoprotein</fullName>
    </submittedName>
</protein>
<keyword evidence="1" id="KW-0676">Redox-active center</keyword>
<organism evidence="2 3">
    <name type="scientific">Candidatus Fervidibacter sacchari</name>
    <dbReference type="NCBI Taxonomy" id="1448929"/>
    <lineage>
        <taxon>Bacteria</taxon>
        <taxon>Candidatus Fervidibacterota</taxon>
        <taxon>Candidatus Fervidibacter</taxon>
    </lineage>
</organism>
<keyword evidence="3" id="KW-1185">Reference proteome</keyword>
<dbReference type="EMBL" id="JANUCP010000001">
    <property type="protein sequence ID" value="MCS3918318.1"/>
    <property type="molecule type" value="Genomic_DNA"/>
</dbReference>
<dbReference type="RefSeq" id="WP_259093991.1">
    <property type="nucleotide sequence ID" value="NZ_CP130454.1"/>
</dbReference>
<accession>A0ABT2EK38</accession>
<name>A0ABT2EK38_9BACT</name>
<dbReference type="InterPro" id="IPR036249">
    <property type="entry name" value="Thioredoxin-like_sf"/>
</dbReference>
<proteinExistence type="predicted"/>
<sequence>MPKLSIRIAYCQPCGHQPHAIQLANQLLGDYGMRFNRDMELVLVPVDKGEFDVFVNGEKVFSRYEAQRMPTVEEIKAAIEERLAKTK</sequence>
<evidence type="ECO:0000313" key="2">
    <source>
        <dbReference type="EMBL" id="MCS3918318.1"/>
    </source>
</evidence>
<dbReference type="Pfam" id="PF10262">
    <property type="entry name" value="Rdx"/>
    <property type="match status" value="1"/>
</dbReference>
<comment type="caution">
    <text evidence="2">The sequence shown here is derived from an EMBL/GenBank/DDBJ whole genome shotgun (WGS) entry which is preliminary data.</text>
</comment>
<dbReference type="InterPro" id="IPR011893">
    <property type="entry name" value="Selenoprotein_Rdx-typ"/>
</dbReference>